<name>A0ABD3QWS9_9STRA</name>
<dbReference type="InterPro" id="IPR009069">
    <property type="entry name" value="Cys_alpha_HP_mot_SF"/>
</dbReference>
<evidence type="ECO:0000313" key="3">
    <source>
        <dbReference type="Proteomes" id="UP001516023"/>
    </source>
</evidence>
<evidence type="ECO:0000313" key="2">
    <source>
        <dbReference type="EMBL" id="KAL3804903.1"/>
    </source>
</evidence>
<sequence>MNRSEEELKALVKKAAKARRDHPTLIIPKAMRIATFTLEEGTDRTLHMRVHRASVPPPQTVKVANSSSPSSLSTLTPTVSTLPKPERIWLTSAGAHQKHANDLKIKLHHNAAHKRATSLYASEQSKPEVETKMSARVVSKLVFGEFGVEISKRTIQPEVAEDRIAGMVFVYTGKGRRQAQKDDAPPEQKLCAKQACAIQWCLAKRDHKEHLCKAVIDEWKECCEKVRNAKILEHGVHPNHDE</sequence>
<feature type="region of interest" description="Disordered" evidence="1">
    <location>
        <begin position="58"/>
        <end position="79"/>
    </location>
</feature>
<dbReference type="Pfam" id="PF08991">
    <property type="entry name" value="CMC4"/>
    <property type="match status" value="1"/>
</dbReference>
<dbReference type="InterPro" id="IPR027179">
    <property type="entry name" value="CMC4"/>
</dbReference>
<gene>
    <name evidence="2" type="ORF">HJC23_006675</name>
</gene>
<feature type="compositionally biased region" description="Low complexity" evidence="1">
    <location>
        <begin position="66"/>
        <end position="79"/>
    </location>
</feature>
<dbReference type="SUPFAM" id="SSF47072">
    <property type="entry name" value="Cysteine alpha-hairpin motif"/>
    <property type="match status" value="1"/>
</dbReference>
<reference evidence="2 3" key="1">
    <citation type="journal article" date="2020" name="G3 (Bethesda)">
        <title>Improved Reference Genome for Cyclotella cryptica CCMP332, a Model for Cell Wall Morphogenesis, Salinity Adaptation, and Lipid Production in Diatoms (Bacillariophyta).</title>
        <authorList>
            <person name="Roberts W.R."/>
            <person name="Downey K.M."/>
            <person name="Ruck E.C."/>
            <person name="Traller J.C."/>
            <person name="Alverson A.J."/>
        </authorList>
    </citation>
    <scope>NUCLEOTIDE SEQUENCE [LARGE SCALE GENOMIC DNA]</scope>
    <source>
        <strain evidence="2 3">CCMP332</strain>
    </source>
</reference>
<proteinExistence type="predicted"/>
<dbReference type="EMBL" id="JABMIG020000005">
    <property type="protein sequence ID" value="KAL3804903.1"/>
    <property type="molecule type" value="Genomic_DNA"/>
</dbReference>
<accession>A0ABD3QWS9</accession>
<comment type="caution">
    <text evidence="2">The sequence shown here is derived from an EMBL/GenBank/DDBJ whole genome shotgun (WGS) entry which is preliminary data.</text>
</comment>
<evidence type="ECO:0000256" key="1">
    <source>
        <dbReference type="SAM" id="MobiDB-lite"/>
    </source>
</evidence>
<protein>
    <submittedName>
        <fullName evidence="2">Uncharacterized protein</fullName>
    </submittedName>
</protein>
<dbReference type="Proteomes" id="UP001516023">
    <property type="component" value="Unassembled WGS sequence"/>
</dbReference>
<dbReference type="Gene3D" id="1.10.287.1130">
    <property type="entry name" value="CytochromE C oxidase copper chaperone"/>
    <property type="match status" value="1"/>
</dbReference>
<organism evidence="2 3">
    <name type="scientific">Cyclotella cryptica</name>
    <dbReference type="NCBI Taxonomy" id="29204"/>
    <lineage>
        <taxon>Eukaryota</taxon>
        <taxon>Sar</taxon>
        <taxon>Stramenopiles</taxon>
        <taxon>Ochrophyta</taxon>
        <taxon>Bacillariophyta</taxon>
        <taxon>Coscinodiscophyceae</taxon>
        <taxon>Thalassiosirophycidae</taxon>
        <taxon>Stephanodiscales</taxon>
        <taxon>Stephanodiscaceae</taxon>
        <taxon>Cyclotella</taxon>
    </lineage>
</organism>
<keyword evidence="3" id="KW-1185">Reference proteome</keyword>
<dbReference type="AlphaFoldDB" id="A0ABD3QWS9"/>